<evidence type="ECO:0000313" key="3">
    <source>
        <dbReference type="EMBL" id="NBI80436.1"/>
    </source>
</evidence>
<dbReference type="Gene3D" id="1.10.260.40">
    <property type="entry name" value="lambda repressor-like DNA-binding domains"/>
    <property type="match status" value="1"/>
</dbReference>
<dbReference type="GO" id="GO:0005829">
    <property type="term" value="C:cytosol"/>
    <property type="evidence" value="ECO:0007669"/>
    <property type="project" value="TreeGrafter"/>
</dbReference>
<proteinExistence type="predicted"/>
<dbReference type="SMART" id="SM00530">
    <property type="entry name" value="HTH_XRE"/>
    <property type="match status" value="1"/>
</dbReference>
<organism evidence="3 4">
    <name type="scientific">Anaerotruncus colihominis</name>
    <dbReference type="NCBI Taxonomy" id="169435"/>
    <lineage>
        <taxon>Bacteria</taxon>
        <taxon>Bacillati</taxon>
        <taxon>Bacillota</taxon>
        <taxon>Clostridia</taxon>
        <taxon>Eubacteriales</taxon>
        <taxon>Oscillospiraceae</taxon>
        <taxon>Anaerotruncus</taxon>
    </lineage>
</organism>
<dbReference type="CDD" id="cd00093">
    <property type="entry name" value="HTH_XRE"/>
    <property type="match status" value="1"/>
</dbReference>
<feature type="domain" description="HTH cro/C1-type" evidence="2">
    <location>
        <begin position="12"/>
        <end position="66"/>
    </location>
</feature>
<sequence>MQLNYKDIGMRIRKERKALSMSQQTLAELVDLQPNTISHIERGATTVQLQSLINIANALHVPIERLLCGVTVASEQALRGILADVLNDCSAEEMRVIVDMCDNLKRSLRKNMERK</sequence>
<dbReference type="Proteomes" id="UP000446348">
    <property type="component" value="Unassembled WGS sequence"/>
</dbReference>
<accession>A0A845RKA2</accession>
<protein>
    <submittedName>
        <fullName evidence="3">XRE family transcriptional regulator</fullName>
    </submittedName>
</protein>
<gene>
    <name evidence="3" type="ORF">D3Z39_16590</name>
</gene>
<dbReference type="InterPro" id="IPR001387">
    <property type="entry name" value="Cro/C1-type_HTH"/>
</dbReference>
<dbReference type="RefSeq" id="WP_160211099.1">
    <property type="nucleotide sequence ID" value="NZ_CASBEY010000062.1"/>
</dbReference>
<dbReference type="SUPFAM" id="SSF47413">
    <property type="entry name" value="lambda repressor-like DNA-binding domains"/>
    <property type="match status" value="1"/>
</dbReference>
<dbReference type="EMBL" id="QXWZ01000061">
    <property type="protein sequence ID" value="NBI80436.1"/>
    <property type="molecule type" value="Genomic_DNA"/>
</dbReference>
<dbReference type="GO" id="GO:0003700">
    <property type="term" value="F:DNA-binding transcription factor activity"/>
    <property type="evidence" value="ECO:0007669"/>
    <property type="project" value="TreeGrafter"/>
</dbReference>
<dbReference type="GO" id="GO:0003677">
    <property type="term" value="F:DNA binding"/>
    <property type="evidence" value="ECO:0007669"/>
    <property type="project" value="UniProtKB-KW"/>
</dbReference>
<reference evidence="3 4" key="1">
    <citation type="submission" date="2018-08" db="EMBL/GenBank/DDBJ databases">
        <title>Murine metabolic-syndrome-specific gut microbial biobank.</title>
        <authorList>
            <person name="Liu C."/>
        </authorList>
    </citation>
    <scope>NUCLEOTIDE SEQUENCE [LARGE SCALE GENOMIC DNA]</scope>
    <source>
        <strain evidence="3 4">X69</strain>
    </source>
</reference>
<keyword evidence="1" id="KW-0238">DNA-binding</keyword>
<dbReference type="Pfam" id="PF01381">
    <property type="entry name" value="HTH_3"/>
    <property type="match status" value="1"/>
</dbReference>
<dbReference type="PANTHER" id="PTHR46797">
    <property type="entry name" value="HTH-TYPE TRANSCRIPTIONAL REGULATOR"/>
    <property type="match status" value="1"/>
</dbReference>
<dbReference type="PANTHER" id="PTHR46797:SF1">
    <property type="entry name" value="METHYLPHOSPHONATE SYNTHASE"/>
    <property type="match status" value="1"/>
</dbReference>
<dbReference type="PROSITE" id="PS50943">
    <property type="entry name" value="HTH_CROC1"/>
    <property type="match status" value="1"/>
</dbReference>
<dbReference type="InterPro" id="IPR050807">
    <property type="entry name" value="TransReg_Diox_bact_type"/>
</dbReference>
<evidence type="ECO:0000313" key="4">
    <source>
        <dbReference type="Proteomes" id="UP000446348"/>
    </source>
</evidence>
<name>A0A845RKA2_9FIRM</name>
<dbReference type="AlphaFoldDB" id="A0A845RKA2"/>
<dbReference type="OrthoDB" id="1651614at2"/>
<evidence type="ECO:0000256" key="1">
    <source>
        <dbReference type="ARBA" id="ARBA00023125"/>
    </source>
</evidence>
<dbReference type="InterPro" id="IPR010982">
    <property type="entry name" value="Lambda_DNA-bd_dom_sf"/>
</dbReference>
<evidence type="ECO:0000259" key="2">
    <source>
        <dbReference type="PROSITE" id="PS50943"/>
    </source>
</evidence>
<comment type="caution">
    <text evidence="3">The sequence shown here is derived from an EMBL/GenBank/DDBJ whole genome shotgun (WGS) entry which is preliminary data.</text>
</comment>